<keyword evidence="2 4" id="KW-0067">ATP-binding</keyword>
<evidence type="ECO:0000313" key="7">
    <source>
        <dbReference type="Proteomes" id="UP001295684"/>
    </source>
</evidence>
<dbReference type="InterPro" id="IPR012340">
    <property type="entry name" value="NA-bd_OB-fold"/>
</dbReference>
<proteinExistence type="inferred from homology"/>
<dbReference type="GO" id="GO:0017116">
    <property type="term" value="F:single-stranded DNA helicase activity"/>
    <property type="evidence" value="ECO:0007669"/>
    <property type="project" value="TreeGrafter"/>
</dbReference>
<dbReference type="SMART" id="SM00350">
    <property type="entry name" value="MCM"/>
    <property type="match status" value="1"/>
</dbReference>
<protein>
    <recommendedName>
        <fullName evidence="5">MCM C-terminal AAA(+) ATPase domain-containing protein</fullName>
    </recommendedName>
</protein>
<dbReference type="GO" id="GO:0000724">
    <property type="term" value="P:double-strand break repair via homologous recombination"/>
    <property type="evidence" value="ECO:0007669"/>
    <property type="project" value="TreeGrafter"/>
</dbReference>
<dbReference type="Proteomes" id="UP001295684">
    <property type="component" value="Unassembled WGS sequence"/>
</dbReference>
<feature type="domain" description="MCM C-terminal AAA(+) ATPase" evidence="5">
    <location>
        <begin position="141"/>
        <end position="342"/>
    </location>
</feature>
<dbReference type="SUPFAM" id="SSF50249">
    <property type="entry name" value="Nucleic acid-binding proteins"/>
    <property type="match status" value="1"/>
</dbReference>
<dbReference type="Gene3D" id="3.40.50.300">
    <property type="entry name" value="P-loop containing nucleotide triphosphate hydrolases"/>
    <property type="match status" value="1"/>
</dbReference>
<organism evidence="6 7">
    <name type="scientific">Euplotes crassus</name>
    <dbReference type="NCBI Taxonomy" id="5936"/>
    <lineage>
        <taxon>Eukaryota</taxon>
        <taxon>Sar</taxon>
        <taxon>Alveolata</taxon>
        <taxon>Ciliophora</taxon>
        <taxon>Intramacronucleata</taxon>
        <taxon>Spirotrichea</taxon>
        <taxon>Hypotrichia</taxon>
        <taxon>Euplotida</taxon>
        <taxon>Euplotidae</taxon>
        <taxon>Moneuplotes</taxon>
    </lineage>
</organism>
<dbReference type="InterPro" id="IPR001208">
    <property type="entry name" value="MCM_dom"/>
</dbReference>
<evidence type="ECO:0000256" key="1">
    <source>
        <dbReference type="ARBA" id="ARBA00022741"/>
    </source>
</evidence>
<dbReference type="Pfam" id="PF17207">
    <property type="entry name" value="MCM_OB"/>
    <property type="match status" value="1"/>
</dbReference>
<comment type="caution">
    <text evidence="6">The sequence shown here is derived from an EMBL/GenBank/DDBJ whole genome shotgun (WGS) entry which is preliminary data.</text>
</comment>
<keyword evidence="7" id="KW-1185">Reference proteome</keyword>
<dbReference type="GO" id="GO:0042555">
    <property type="term" value="C:MCM complex"/>
    <property type="evidence" value="ECO:0007669"/>
    <property type="project" value="TreeGrafter"/>
</dbReference>
<evidence type="ECO:0000256" key="4">
    <source>
        <dbReference type="RuleBase" id="RU004070"/>
    </source>
</evidence>
<dbReference type="PROSITE" id="PS50051">
    <property type="entry name" value="MCM_2"/>
    <property type="match status" value="1"/>
</dbReference>
<comment type="similarity">
    <text evidence="4">Belongs to the MCM family.</text>
</comment>
<dbReference type="AlphaFoldDB" id="A0AAD2D9Z2"/>
<dbReference type="GO" id="GO:0005634">
    <property type="term" value="C:nucleus"/>
    <property type="evidence" value="ECO:0007669"/>
    <property type="project" value="UniProtKB-SubCell"/>
</dbReference>
<dbReference type="Gene3D" id="2.40.50.140">
    <property type="entry name" value="Nucleic acid-binding proteins"/>
    <property type="match status" value="1"/>
</dbReference>
<dbReference type="GO" id="GO:0003697">
    <property type="term" value="F:single-stranded DNA binding"/>
    <property type="evidence" value="ECO:0007669"/>
    <property type="project" value="TreeGrafter"/>
</dbReference>
<dbReference type="InterPro" id="IPR027417">
    <property type="entry name" value="P-loop_NTPase"/>
</dbReference>
<name>A0AAD2D9Z2_EUPCR</name>
<dbReference type="SUPFAM" id="SSF52540">
    <property type="entry name" value="P-loop containing nucleoside triphosphate hydrolases"/>
    <property type="match status" value="1"/>
</dbReference>
<dbReference type="Pfam" id="PF17855">
    <property type="entry name" value="MCM_lid"/>
    <property type="match status" value="1"/>
</dbReference>
<keyword evidence="3 4" id="KW-0238">DNA-binding</keyword>
<evidence type="ECO:0000256" key="3">
    <source>
        <dbReference type="ARBA" id="ARBA00023125"/>
    </source>
</evidence>
<keyword evidence="1 4" id="KW-0547">Nucleotide-binding</keyword>
<evidence type="ECO:0000313" key="6">
    <source>
        <dbReference type="EMBL" id="CAI2385010.1"/>
    </source>
</evidence>
<dbReference type="EMBL" id="CAMPGE010027374">
    <property type="protein sequence ID" value="CAI2385010.1"/>
    <property type="molecule type" value="Genomic_DNA"/>
</dbReference>
<dbReference type="PANTHER" id="PTHR11630:SF48">
    <property type="entry name" value="DNA HELICASE MCM9"/>
    <property type="match status" value="1"/>
</dbReference>
<accession>A0AAD2D9Z2</accession>
<dbReference type="GO" id="GO:0005524">
    <property type="term" value="F:ATP binding"/>
    <property type="evidence" value="ECO:0007669"/>
    <property type="project" value="UniProtKB-KW"/>
</dbReference>
<dbReference type="GO" id="GO:0016787">
    <property type="term" value="F:hydrolase activity"/>
    <property type="evidence" value="ECO:0007669"/>
    <property type="project" value="UniProtKB-KW"/>
</dbReference>
<dbReference type="PANTHER" id="PTHR11630">
    <property type="entry name" value="DNA REPLICATION LICENSING FACTOR MCM FAMILY MEMBER"/>
    <property type="match status" value="1"/>
</dbReference>
<evidence type="ECO:0000259" key="5">
    <source>
        <dbReference type="PROSITE" id="PS50051"/>
    </source>
</evidence>
<dbReference type="Pfam" id="PF00493">
    <property type="entry name" value="MCM"/>
    <property type="match status" value="1"/>
</dbReference>
<evidence type="ECO:0000256" key="2">
    <source>
        <dbReference type="ARBA" id="ARBA00022840"/>
    </source>
</evidence>
<sequence length="621" mass="70340">MVSAPVKNPVKGKGAYQGMCKNWKFEKVRGTSKYCDYQEAKIQELFTCLKPGHIPKALTLVLEKGLVETCLPGDDVKIFGTLIERWLYPPFKDSRPELQLCVYVNNVEIMNKKDKIGNEGVSSVDAEEFKEFWKRNKVNYVRNVLIDSVAPKLFGRSEEKLGLLLSMIGGVPIPGKNSVRGKIHILYVGDPGTGKSQLLGFAQRLTPRSVMTNGTGTTGCGLTVTCVKENKEFVLEAGALVLADTGVCCIDEFGQIKKEDRACIHEAMEQQRISVSKGGIVCTINTRTTIIAACNFIQSRRDCEELCKSTGIITSLLSRFDLIFLIPDEHNIEEDTMKAEYCLFRSSTGFKENTRLWQTEKLRKYVKLVQEVFEPCISEQAEELFKAYFTFIKHSPIAGKERKTVRMLESIIRLGQAHARLMFRDEVTTFDAISVILLIETSLNCGLIKKNFLHARYVDERDYFELKVEILQRLKLVSPRHQKLLWENMKGDIKIRSRTPSPVQDYIEESKMNLAITEFGTEEFSFIGNFDPRGIAAFNITQVHRSVDDNESLVPKVEEVKLGQTTQKAPSIGSFDLDEDELDLLDQFIESRNSKHAKEPEVGLSEINEDSEFDLSNIDFE</sequence>
<gene>
    <name evidence="6" type="ORF">ECRASSUSDP1_LOCUS26551</name>
</gene>
<dbReference type="PRINTS" id="PR01657">
    <property type="entry name" value="MCMFAMILY"/>
</dbReference>
<reference evidence="6" key="1">
    <citation type="submission" date="2023-07" db="EMBL/GenBank/DDBJ databases">
        <authorList>
            <consortium name="AG Swart"/>
            <person name="Singh M."/>
            <person name="Singh A."/>
            <person name="Seah K."/>
            <person name="Emmerich C."/>
        </authorList>
    </citation>
    <scope>NUCLEOTIDE SEQUENCE</scope>
    <source>
        <strain evidence="6">DP1</strain>
    </source>
</reference>
<dbReference type="InterPro" id="IPR031327">
    <property type="entry name" value="MCM"/>
</dbReference>
<dbReference type="InterPro" id="IPR033762">
    <property type="entry name" value="MCM_OB"/>
</dbReference>
<dbReference type="InterPro" id="IPR041562">
    <property type="entry name" value="MCM_lid"/>
</dbReference>